<evidence type="ECO:0000256" key="2">
    <source>
        <dbReference type="ARBA" id="ARBA00023125"/>
    </source>
</evidence>
<dbReference type="Proteomes" id="UP001363035">
    <property type="component" value="Unassembled WGS sequence"/>
</dbReference>
<evidence type="ECO:0000313" key="5">
    <source>
        <dbReference type="EMBL" id="MEI5985881.1"/>
    </source>
</evidence>
<proteinExistence type="predicted"/>
<feature type="domain" description="HTH hxlR-type" evidence="4">
    <location>
        <begin position="11"/>
        <end position="117"/>
    </location>
</feature>
<keyword evidence="2" id="KW-0238">DNA-binding</keyword>
<dbReference type="PANTHER" id="PTHR33204:SF29">
    <property type="entry name" value="TRANSCRIPTIONAL REGULATOR"/>
    <property type="match status" value="1"/>
</dbReference>
<evidence type="ECO:0000256" key="1">
    <source>
        <dbReference type="ARBA" id="ARBA00023015"/>
    </source>
</evidence>
<evidence type="ECO:0000313" key="6">
    <source>
        <dbReference type="Proteomes" id="UP001363035"/>
    </source>
</evidence>
<dbReference type="InterPro" id="IPR036390">
    <property type="entry name" value="WH_DNA-bd_sf"/>
</dbReference>
<gene>
    <name evidence="5" type="ORF">VJ786_13330</name>
</gene>
<dbReference type="EMBL" id="JAYLLN010000036">
    <property type="protein sequence ID" value="MEI5985881.1"/>
    <property type="molecule type" value="Genomic_DNA"/>
</dbReference>
<organism evidence="5 6">
    <name type="scientific">Sphingobacterium tenebrionis</name>
    <dbReference type="NCBI Taxonomy" id="3111775"/>
    <lineage>
        <taxon>Bacteria</taxon>
        <taxon>Pseudomonadati</taxon>
        <taxon>Bacteroidota</taxon>
        <taxon>Sphingobacteriia</taxon>
        <taxon>Sphingobacteriales</taxon>
        <taxon>Sphingobacteriaceae</taxon>
        <taxon>Sphingobacterium</taxon>
    </lineage>
</organism>
<name>A0ABU8I8U8_9SPHI</name>
<dbReference type="Gene3D" id="1.10.10.10">
    <property type="entry name" value="Winged helix-like DNA-binding domain superfamily/Winged helix DNA-binding domain"/>
    <property type="match status" value="1"/>
</dbReference>
<dbReference type="Pfam" id="PF01638">
    <property type="entry name" value="HxlR"/>
    <property type="match status" value="1"/>
</dbReference>
<comment type="caution">
    <text evidence="5">The sequence shown here is derived from an EMBL/GenBank/DDBJ whole genome shotgun (WGS) entry which is preliminary data.</text>
</comment>
<keyword evidence="6" id="KW-1185">Reference proteome</keyword>
<dbReference type="PANTHER" id="PTHR33204">
    <property type="entry name" value="TRANSCRIPTIONAL REGULATOR, MARR FAMILY"/>
    <property type="match status" value="1"/>
</dbReference>
<keyword evidence="3" id="KW-0804">Transcription</keyword>
<reference evidence="5 6" key="1">
    <citation type="submission" date="2024-01" db="EMBL/GenBank/DDBJ databases">
        <title>Sphingobacterium tenebrionis sp. nov., a novel endophyte isolated from tenebrio molitor intestines.</title>
        <authorList>
            <person name="Zhang C."/>
        </authorList>
    </citation>
    <scope>NUCLEOTIDE SEQUENCE [LARGE SCALE GENOMIC DNA]</scope>
    <source>
        <strain evidence="5 6">PU5-4</strain>
    </source>
</reference>
<keyword evidence="1" id="KW-0805">Transcription regulation</keyword>
<dbReference type="RefSeq" id="WP_099365681.1">
    <property type="nucleotide sequence ID" value="NZ_JAYLLN010000036.1"/>
</dbReference>
<dbReference type="InterPro" id="IPR036388">
    <property type="entry name" value="WH-like_DNA-bd_sf"/>
</dbReference>
<protein>
    <submittedName>
        <fullName evidence="5">Helix-turn-helix domain-containing protein</fullName>
    </submittedName>
</protein>
<sequence>MKTLKNDPPECTGNLLAMRDTLEILGGKWKLLILHYLMTRDKQVNTFKKMQREIIGISAKMLTKELKDLEANHLVLREQLDTRPVTVQYSITEYGRSTKELIENLVNWGTSHRIKLLHGTP</sequence>
<evidence type="ECO:0000259" key="4">
    <source>
        <dbReference type="PROSITE" id="PS51118"/>
    </source>
</evidence>
<evidence type="ECO:0000256" key="3">
    <source>
        <dbReference type="ARBA" id="ARBA00023163"/>
    </source>
</evidence>
<dbReference type="InterPro" id="IPR002577">
    <property type="entry name" value="HTH_HxlR"/>
</dbReference>
<dbReference type="PROSITE" id="PS51118">
    <property type="entry name" value="HTH_HXLR"/>
    <property type="match status" value="1"/>
</dbReference>
<dbReference type="SUPFAM" id="SSF46785">
    <property type="entry name" value="Winged helix' DNA-binding domain"/>
    <property type="match status" value="1"/>
</dbReference>
<accession>A0ABU8I8U8</accession>